<proteinExistence type="predicted"/>
<organism evidence="1 2">
    <name type="scientific">Mycolicibacterium chlorophenolicum</name>
    <dbReference type="NCBI Taxonomy" id="37916"/>
    <lineage>
        <taxon>Bacteria</taxon>
        <taxon>Bacillati</taxon>
        <taxon>Actinomycetota</taxon>
        <taxon>Actinomycetes</taxon>
        <taxon>Mycobacteriales</taxon>
        <taxon>Mycobacteriaceae</taxon>
        <taxon>Mycolicibacterium</taxon>
    </lineage>
</organism>
<gene>
    <name evidence="1" type="primary">ppsE_2</name>
    <name evidence="1" type="ORF">MCHLDSM_01896</name>
</gene>
<dbReference type="PATRIC" id="fig|37916.4.peg.1814"/>
<keyword evidence="2" id="KW-1185">Reference proteome</keyword>
<comment type="caution">
    <text evidence="1">The sequence shown here is derived from an EMBL/GenBank/DDBJ whole genome shotgun (WGS) entry which is preliminary data.</text>
</comment>
<dbReference type="Gene3D" id="3.30.559.30">
    <property type="entry name" value="Nonribosomal peptide synthetase, condensation domain"/>
    <property type="match status" value="2"/>
</dbReference>
<evidence type="ECO:0000313" key="2">
    <source>
        <dbReference type="Proteomes" id="UP000036513"/>
    </source>
</evidence>
<keyword evidence="1" id="KW-0808">Transferase</keyword>
<dbReference type="GO" id="GO:0004315">
    <property type="term" value="F:3-oxoacyl-[acyl-carrier-protein] synthase activity"/>
    <property type="evidence" value="ECO:0007669"/>
    <property type="project" value="UniProtKB-EC"/>
</dbReference>
<accession>A0A0J6W3V6</accession>
<keyword evidence="1" id="KW-0012">Acyltransferase</keyword>
<dbReference type="EC" id="2.3.1.41" evidence="1"/>
<sequence length="202" mass="21239">MVAPYLPDEVKHTFVNSAPIALDVFDRAAAPCSGAQRARCATAPPSELAEEIDGAAEWLGVQPEEILLAALGRTFGRTRGEGAVTVDVRTGQHRQARPVSLLCAASWPMGPSEMLQGAHNALAAASGHHGAPAEIALTIDPVADDDTAATAALELRVLRIDGLLHLQWAYDAARLDGYSVEEMAEQFPLALIEITSDAGAPL</sequence>
<dbReference type="EMBL" id="JYNL01000020">
    <property type="protein sequence ID" value="KMO77985.1"/>
    <property type="molecule type" value="Genomic_DNA"/>
</dbReference>
<reference evidence="1 2" key="1">
    <citation type="journal article" date="2015" name="Genome Biol. Evol.">
        <title>Characterization of Three Mycobacterium spp. with Potential Use in Bioremediation by Genome Sequencing and Comparative Genomics.</title>
        <authorList>
            <person name="Das S."/>
            <person name="Pettersson B.M."/>
            <person name="Behra P.R."/>
            <person name="Ramesh M."/>
            <person name="Dasgupta S."/>
            <person name="Bhattacharya A."/>
            <person name="Kirsebom L.A."/>
        </authorList>
    </citation>
    <scope>NUCLEOTIDE SEQUENCE [LARGE SCALE GENOMIC DNA]</scope>
    <source>
        <strain evidence="1 2">DSM 43826</strain>
    </source>
</reference>
<dbReference type="STRING" id="37916.MCHLDSM_01896"/>
<protein>
    <submittedName>
        <fullName evidence="1">Phthiocerol synthesis polyketide synthase type I PpsE</fullName>
        <ecNumber evidence="1">2.3.1.41</ecNumber>
    </submittedName>
</protein>
<dbReference type="SMR" id="A0A0J6W3V6"/>
<name>A0A0J6W3V6_9MYCO</name>
<dbReference type="SUPFAM" id="SSF52777">
    <property type="entry name" value="CoA-dependent acyltransferases"/>
    <property type="match status" value="1"/>
</dbReference>
<dbReference type="RefSeq" id="WP_048469654.1">
    <property type="nucleotide sequence ID" value="NZ_JYNL01000020.1"/>
</dbReference>
<evidence type="ECO:0000313" key="1">
    <source>
        <dbReference type="EMBL" id="KMO77985.1"/>
    </source>
</evidence>
<dbReference type="AlphaFoldDB" id="A0A0J6W3V6"/>
<dbReference type="Proteomes" id="UP000036513">
    <property type="component" value="Unassembled WGS sequence"/>
</dbReference>